<keyword evidence="4" id="KW-0479">Metal-binding</keyword>
<dbReference type="GO" id="GO:0004386">
    <property type="term" value="F:helicase activity"/>
    <property type="evidence" value="ECO:0007669"/>
    <property type="project" value="UniProtKB-KW"/>
</dbReference>
<dbReference type="InterPro" id="IPR038257">
    <property type="entry name" value="CRISPR-assoc_Cas3_HD_sf"/>
</dbReference>
<dbReference type="InterPro" id="IPR011545">
    <property type="entry name" value="DEAD/DEAH_box_helicase_dom"/>
</dbReference>
<dbReference type="SMART" id="SM00490">
    <property type="entry name" value="HELICc"/>
    <property type="match status" value="1"/>
</dbReference>
<dbReference type="AlphaFoldDB" id="K1LBW6"/>
<keyword evidence="13" id="KW-1185">Reference proteome</keyword>
<dbReference type="SUPFAM" id="SSF52540">
    <property type="entry name" value="P-loop containing nucleoside triphosphate hydrolases"/>
    <property type="match status" value="1"/>
</dbReference>
<feature type="domain" description="Helicase ATP-binding" evidence="10">
    <location>
        <begin position="260"/>
        <end position="454"/>
    </location>
</feature>
<protein>
    <submittedName>
        <fullName evidence="12">Helicase Cas3</fullName>
    </submittedName>
</protein>
<evidence type="ECO:0000256" key="4">
    <source>
        <dbReference type="ARBA" id="ARBA00022723"/>
    </source>
</evidence>
<evidence type="ECO:0000313" key="12">
    <source>
        <dbReference type="EMBL" id="EKB47818.1"/>
    </source>
</evidence>
<dbReference type="InterPro" id="IPR027417">
    <property type="entry name" value="P-loop_NTPase"/>
</dbReference>
<dbReference type="InterPro" id="IPR001650">
    <property type="entry name" value="Helicase_C-like"/>
</dbReference>
<keyword evidence="7 12" id="KW-0347">Helicase</keyword>
<feature type="domain" description="HD Cas3-type" evidence="11">
    <location>
        <begin position="13"/>
        <end position="204"/>
    </location>
</feature>
<dbReference type="PATRIC" id="fig|1225176.3.peg.3794"/>
<dbReference type="GO" id="GO:0003676">
    <property type="term" value="F:nucleic acid binding"/>
    <property type="evidence" value="ECO:0007669"/>
    <property type="project" value="InterPro"/>
</dbReference>
<dbReference type="Proteomes" id="UP000004478">
    <property type="component" value="Unassembled WGS sequence"/>
</dbReference>
<reference evidence="12 13" key="1">
    <citation type="journal article" date="2012" name="J. Bacteriol.">
        <title>Draft Genome Sequence of Cecembia lonarensis Strain LW9T, Isolated from Lonar Lake, a Haloalkaline Lake in India.</title>
        <authorList>
            <person name="Shivaji S."/>
            <person name="Ara S."/>
            <person name="Singh A."/>
            <person name="Pinnaka A.K."/>
        </authorList>
    </citation>
    <scope>NUCLEOTIDE SEQUENCE [LARGE SCALE GENOMIC DNA]</scope>
    <source>
        <strain evidence="12 13">LW9</strain>
    </source>
</reference>
<dbReference type="Pfam" id="PF00270">
    <property type="entry name" value="DEAD"/>
    <property type="match status" value="1"/>
</dbReference>
<dbReference type="Gene3D" id="3.40.50.300">
    <property type="entry name" value="P-loop containing nucleotide triphosphate hydrolases"/>
    <property type="match status" value="2"/>
</dbReference>
<dbReference type="InterPro" id="IPR014001">
    <property type="entry name" value="Helicase_ATP-bd"/>
</dbReference>
<accession>K1LBW6</accession>
<dbReference type="RefSeq" id="WP_009186590.1">
    <property type="nucleotide sequence ID" value="NZ_AMGM01000088.1"/>
</dbReference>
<dbReference type="Gene3D" id="1.10.3210.30">
    <property type="match status" value="1"/>
</dbReference>
<dbReference type="GO" id="GO:0016787">
    <property type="term" value="F:hydrolase activity"/>
    <property type="evidence" value="ECO:0007669"/>
    <property type="project" value="UniProtKB-KW"/>
</dbReference>
<dbReference type="EMBL" id="AMGM01000088">
    <property type="protein sequence ID" value="EKB47818.1"/>
    <property type="molecule type" value="Genomic_DNA"/>
</dbReference>
<name>K1LBW6_CECL9</name>
<evidence type="ECO:0000256" key="5">
    <source>
        <dbReference type="ARBA" id="ARBA00022741"/>
    </source>
</evidence>
<dbReference type="PROSITE" id="PS51192">
    <property type="entry name" value="HELICASE_ATP_BIND_1"/>
    <property type="match status" value="1"/>
</dbReference>
<dbReference type="CDD" id="cd17930">
    <property type="entry name" value="DEXHc_cas3"/>
    <property type="match status" value="1"/>
</dbReference>
<proteinExistence type="inferred from homology"/>
<organism evidence="12 13">
    <name type="scientific">Cecembia lonarensis (strain CCUG 58316 / KCTC 22772 / LW9)</name>
    <dbReference type="NCBI Taxonomy" id="1225176"/>
    <lineage>
        <taxon>Bacteria</taxon>
        <taxon>Pseudomonadati</taxon>
        <taxon>Bacteroidota</taxon>
        <taxon>Cytophagia</taxon>
        <taxon>Cytophagales</taxon>
        <taxon>Cyclobacteriaceae</taxon>
        <taxon>Cecembia</taxon>
    </lineage>
</organism>
<dbReference type="InterPro" id="IPR006483">
    <property type="entry name" value="CRISPR-assoc_Cas3_HD"/>
</dbReference>
<evidence type="ECO:0000313" key="13">
    <source>
        <dbReference type="Proteomes" id="UP000004478"/>
    </source>
</evidence>
<evidence type="ECO:0000256" key="6">
    <source>
        <dbReference type="ARBA" id="ARBA00022801"/>
    </source>
</evidence>
<dbReference type="GO" id="GO:0051607">
    <property type="term" value="P:defense response to virus"/>
    <property type="evidence" value="ECO:0007669"/>
    <property type="project" value="UniProtKB-KW"/>
</dbReference>
<dbReference type="CDD" id="cd09641">
    <property type="entry name" value="Cas3''_I"/>
    <property type="match status" value="1"/>
</dbReference>
<dbReference type="PROSITE" id="PS51643">
    <property type="entry name" value="HD_CAS3"/>
    <property type="match status" value="1"/>
</dbReference>
<evidence type="ECO:0000256" key="1">
    <source>
        <dbReference type="ARBA" id="ARBA00006847"/>
    </source>
</evidence>
<keyword evidence="5" id="KW-0547">Nucleotide-binding</keyword>
<evidence type="ECO:0000256" key="3">
    <source>
        <dbReference type="ARBA" id="ARBA00022722"/>
    </source>
</evidence>
<evidence type="ECO:0000256" key="8">
    <source>
        <dbReference type="ARBA" id="ARBA00022840"/>
    </source>
</evidence>
<dbReference type="GO" id="GO:0046872">
    <property type="term" value="F:metal ion binding"/>
    <property type="evidence" value="ECO:0007669"/>
    <property type="project" value="UniProtKB-KW"/>
</dbReference>
<evidence type="ECO:0000256" key="2">
    <source>
        <dbReference type="ARBA" id="ARBA00009046"/>
    </source>
</evidence>
<keyword evidence="6" id="KW-0378">Hydrolase</keyword>
<evidence type="ECO:0000259" key="11">
    <source>
        <dbReference type="PROSITE" id="PS51643"/>
    </source>
</evidence>
<dbReference type="NCBIfam" id="TIGR01596">
    <property type="entry name" value="cas3_HD"/>
    <property type="match status" value="1"/>
</dbReference>
<dbReference type="InterPro" id="IPR054712">
    <property type="entry name" value="Cas3-like_dom"/>
</dbReference>
<keyword evidence="8" id="KW-0067">ATP-binding</keyword>
<comment type="similarity">
    <text evidence="1">In the N-terminal section; belongs to the CRISPR-associated nuclease Cas3-HD family.</text>
</comment>
<gene>
    <name evidence="12" type="ORF">B879_03574</name>
</gene>
<sequence>MSVFSHSKQINGSKIGSKQLIEHAKGVHNKAVFGYYNQLSFSDKYSIMDILKNICWLHDFGKYTKYFQDYLIYPEKADNLLKSHSNLGAVVTYNLMQSISQEIALIGYYLIKLHHSNLRDFELTIDPVGYREKIELEKFKLQIKALQDYSELLEFIKIDDSHLNFRSTSDFYRCFKNYFRKDAKIERYFLINYLFSLLIESDKIDASDSKIYIRKTSNPNAVDERKGFGKPDCPNKHLSEFDQKDLRNYVRKRVVEKTEITDILFYRIFTLAAPTGIGKTMTALDFVLKLKNKIVLREKRVPQIIYALPFINIIEQALREYELTVSNDLKILGHYQYADIFGDDKFEENGSNYNQKKMEWDTWQCDIVITSFVQLFETLIGYKNKLLKKFHHLAGSIIILDEVQTLSIEKLPLIGASLHFLSKFLDARIIIMTATQPKIFELMERELSITPETDSLKPFDLLPESNQIFECFNRTKIIPINISTESNCSTIDNENFIGTFQKYWTESKSCLIVLNKVQRSIDIFDLIQEFISSNLFENPIFYLSTNITPIEREKRIADIKSSIRKGNKPILIATQVVEAGVDLDFDMGFRDLGPIDSIVQVAGRINRENDPDRFGSPLYILNFGDCRQIYGSVTDSKARGALSNREMIEEKDYKYLVESYFEAVSETNQTDFSFSRDIFKAMKELRYDKPEKSKNEPKCISDFKIIEDSNNGMSVYVEDPNDSISELARKSFQDLLHQKISKEEFDSLHKRNFNQRIISVPNYFETSLELRKEPQLGENIYWIRAEDFNYYYNENTGFIRKPGNKSVIVSF</sequence>
<dbReference type="GO" id="GO:0005524">
    <property type="term" value="F:ATP binding"/>
    <property type="evidence" value="ECO:0007669"/>
    <property type="project" value="UniProtKB-KW"/>
</dbReference>
<dbReference type="Pfam" id="PF22590">
    <property type="entry name" value="Cas3-like_C_2"/>
    <property type="match status" value="1"/>
</dbReference>
<comment type="caution">
    <text evidence="12">The sequence shown here is derived from an EMBL/GenBank/DDBJ whole genome shotgun (WGS) entry which is preliminary data.</text>
</comment>
<evidence type="ECO:0000256" key="7">
    <source>
        <dbReference type="ARBA" id="ARBA00022806"/>
    </source>
</evidence>
<evidence type="ECO:0000256" key="9">
    <source>
        <dbReference type="ARBA" id="ARBA00023118"/>
    </source>
</evidence>
<dbReference type="NCBIfam" id="TIGR01587">
    <property type="entry name" value="cas3_core"/>
    <property type="match status" value="1"/>
</dbReference>
<evidence type="ECO:0000259" key="10">
    <source>
        <dbReference type="PROSITE" id="PS51192"/>
    </source>
</evidence>
<dbReference type="OrthoDB" id="9810236at2"/>
<dbReference type="GO" id="GO:0004518">
    <property type="term" value="F:nuclease activity"/>
    <property type="evidence" value="ECO:0007669"/>
    <property type="project" value="UniProtKB-KW"/>
</dbReference>
<keyword evidence="9" id="KW-0051">Antiviral defense</keyword>
<dbReference type="InterPro" id="IPR006474">
    <property type="entry name" value="Helicase_Cas3_CRISPR-ass_core"/>
</dbReference>
<keyword evidence="3" id="KW-0540">Nuclease</keyword>
<comment type="similarity">
    <text evidence="2">In the central section; belongs to the CRISPR-associated helicase Cas3 family.</text>
</comment>